<accession>A0ABP7CSZ7</accession>
<sequence>MCRASTWRPATSYLLAEAFDTDPFLILRWRGRERDALLARLRLLRSGDDTEDPGTAATSSSVVVPIGGTWAAVADLTWPGDRDERFWQPPPPLPARPPVLSADPDVVLRQLPEPETALGGATLASVLRELYRRDG</sequence>
<evidence type="ECO:0000256" key="1">
    <source>
        <dbReference type="SAM" id="MobiDB-lite"/>
    </source>
</evidence>
<feature type="region of interest" description="Disordered" evidence="1">
    <location>
        <begin position="81"/>
        <end position="101"/>
    </location>
</feature>
<keyword evidence="3" id="KW-1185">Reference proteome</keyword>
<comment type="caution">
    <text evidence="2">The sequence shown here is derived from an EMBL/GenBank/DDBJ whole genome shotgun (WGS) entry which is preliminary data.</text>
</comment>
<organism evidence="2 3">
    <name type="scientific">Microlunatus aurantiacus</name>
    <dbReference type="NCBI Taxonomy" id="446786"/>
    <lineage>
        <taxon>Bacteria</taxon>
        <taxon>Bacillati</taxon>
        <taxon>Actinomycetota</taxon>
        <taxon>Actinomycetes</taxon>
        <taxon>Propionibacteriales</taxon>
        <taxon>Propionibacteriaceae</taxon>
        <taxon>Microlunatus</taxon>
    </lineage>
</organism>
<reference evidence="3" key="1">
    <citation type="journal article" date="2019" name="Int. J. Syst. Evol. Microbiol.">
        <title>The Global Catalogue of Microorganisms (GCM) 10K type strain sequencing project: providing services to taxonomists for standard genome sequencing and annotation.</title>
        <authorList>
            <consortium name="The Broad Institute Genomics Platform"/>
            <consortium name="The Broad Institute Genome Sequencing Center for Infectious Disease"/>
            <person name="Wu L."/>
            <person name="Ma J."/>
        </authorList>
    </citation>
    <scope>NUCLEOTIDE SEQUENCE [LARGE SCALE GENOMIC DNA]</scope>
    <source>
        <strain evidence="3">JCM 16548</strain>
    </source>
</reference>
<feature type="compositionally biased region" description="Pro residues" evidence="1">
    <location>
        <begin position="88"/>
        <end position="97"/>
    </location>
</feature>
<dbReference type="RefSeq" id="WP_344810911.1">
    <property type="nucleotide sequence ID" value="NZ_BAAAYX010000002.1"/>
</dbReference>
<dbReference type="Proteomes" id="UP001500051">
    <property type="component" value="Unassembled WGS sequence"/>
</dbReference>
<proteinExistence type="predicted"/>
<dbReference type="EMBL" id="BAAAYX010000002">
    <property type="protein sequence ID" value="GAA3694095.1"/>
    <property type="molecule type" value="Genomic_DNA"/>
</dbReference>
<evidence type="ECO:0000313" key="3">
    <source>
        <dbReference type="Proteomes" id="UP001500051"/>
    </source>
</evidence>
<protein>
    <submittedName>
        <fullName evidence="2">Uncharacterized protein</fullName>
    </submittedName>
</protein>
<name>A0ABP7CSZ7_9ACTN</name>
<evidence type="ECO:0000313" key="2">
    <source>
        <dbReference type="EMBL" id="GAA3694095.1"/>
    </source>
</evidence>
<gene>
    <name evidence="2" type="ORF">GCM10022204_07300</name>
</gene>